<dbReference type="CDD" id="cd12962">
    <property type="entry name" value="X25_BaPul_like"/>
    <property type="match status" value="3"/>
</dbReference>
<dbReference type="Pfam" id="PF00128">
    <property type="entry name" value="Alpha-amylase"/>
    <property type="match status" value="1"/>
</dbReference>
<dbReference type="InterPro" id="IPR017853">
    <property type="entry name" value="GH"/>
</dbReference>
<dbReference type="SUPFAM" id="SSF81296">
    <property type="entry name" value="E set domains"/>
    <property type="match status" value="2"/>
</dbReference>
<dbReference type="InterPro" id="IPR014756">
    <property type="entry name" value="Ig_E-set"/>
</dbReference>
<dbReference type="InterPro" id="IPR004193">
    <property type="entry name" value="Glyco_hydro_13_N"/>
</dbReference>
<dbReference type="Gene3D" id="2.60.40.1130">
    <property type="entry name" value="Rab geranylgeranyltransferase alpha-subunit, insert domain"/>
    <property type="match status" value="1"/>
</dbReference>
<dbReference type="PANTHER" id="PTHR43002">
    <property type="entry name" value="GLYCOGEN DEBRANCHING ENZYME"/>
    <property type="match status" value="1"/>
</dbReference>
<evidence type="ECO:0000259" key="3">
    <source>
        <dbReference type="SMART" id="SM00642"/>
    </source>
</evidence>
<dbReference type="Pfam" id="PF22058">
    <property type="entry name" value="X25_BaPul_like"/>
    <property type="match status" value="3"/>
</dbReference>
<evidence type="ECO:0000256" key="2">
    <source>
        <dbReference type="SAM" id="SignalP"/>
    </source>
</evidence>
<dbReference type="SUPFAM" id="SSF51011">
    <property type="entry name" value="Glycosyl hydrolase domain"/>
    <property type="match status" value="2"/>
</dbReference>
<comment type="similarity">
    <text evidence="1">Belongs to the glycosyl hydrolase 13 family.</text>
</comment>
<evidence type="ECO:0000313" key="4">
    <source>
        <dbReference type="EMBL" id="GAA3589035.1"/>
    </source>
</evidence>
<dbReference type="InterPro" id="IPR013780">
    <property type="entry name" value="Glyco_hydro_b"/>
</dbReference>
<dbReference type="Pfam" id="PF02922">
    <property type="entry name" value="CBM_48"/>
    <property type="match status" value="1"/>
</dbReference>
<dbReference type="Pfam" id="PF11852">
    <property type="entry name" value="Pullul_strch_C"/>
    <property type="match status" value="1"/>
</dbReference>
<feature type="chain" id="PRO_5047240435" description="Glycosyl hydrolase family 13 catalytic domain-containing protein" evidence="2">
    <location>
        <begin position="30"/>
        <end position="1910"/>
    </location>
</feature>
<dbReference type="InterPro" id="IPR024561">
    <property type="entry name" value="Pullul_strch_C"/>
</dbReference>
<comment type="caution">
    <text evidence="4">The sequence shown here is derived from an EMBL/GenBank/DDBJ whole genome shotgun (WGS) entry which is preliminary data.</text>
</comment>
<reference evidence="5" key="1">
    <citation type="journal article" date="2019" name="Int. J. Syst. Evol. Microbiol.">
        <title>The Global Catalogue of Microorganisms (GCM) 10K type strain sequencing project: providing services to taxonomists for standard genome sequencing and annotation.</title>
        <authorList>
            <consortium name="The Broad Institute Genomics Platform"/>
            <consortium name="The Broad Institute Genome Sequencing Center for Infectious Disease"/>
            <person name="Wu L."/>
            <person name="Ma J."/>
        </authorList>
    </citation>
    <scope>NUCLEOTIDE SEQUENCE [LARGE SCALE GENOMIC DNA]</scope>
    <source>
        <strain evidence="5">JCM 16928</strain>
    </source>
</reference>
<dbReference type="Gene3D" id="3.20.20.80">
    <property type="entry name" value="Glycosidases"/>
    <property type="match status" value="2"/>
</dbReference>
<gene>
    <name evidence="4" type="ORF">GCM10022235_70200</name>
</gene>
<dbReference type="EMBL" id="BAABAA010000014">
    <property type="protein sequence ID" value="GAA3589035.1"/>
    <property type="molecule type" value="Genomic_DNA"/>
</dbReference>
<dbReference type="InterPro" id="IPR011839">
    <property type="entry name" value="Pullul_strch"/>
</dbReference>
<evidence type="ECO:0000313" key="5">
    <source>
        <dbReference type="Proteomes" id="UP001501222"/>
    </source>
</evidence>
<dbReference type="InterPro" id="IPR006047">
    <property type="entry name" value="GH13_cat_dom"/>
</dbReference>
<dbReference type="CDD" id="cd02860">
    <property type="entry name" value="E_set_Pullulanase"/>
    <property type="match status" value="1"/>
</dbReference>
<protein>
    <recommendedName>
        <fullName evidence="3">Glycosyl hydrolase family 13 catalytic domain-containing protein</fullName>
    </recommendedName>
</protein>
<dbReference type="InterPro" id="IPR054409">
    <property type="entry name" value="X25_BaPul-like"/>
</dbReference>
<dbReference type="CDD" id="cd11341">
    <property type="entry name" value="AmyAc_Pullulanase_LD-like"/>
    <property type="match status" value="1"/>
</dbReference>
<dbReference type="NCBIfam" id="TIGR02103">
    <property type="entry name" value="pullul_strch"/>
    <property type="match status" value="1"/>
</dbReference>
<name>A0ABP6YR19_9ACTN</name>
<dbReference type="SMART" id="SM00642">
    <property type="entry name" value="Aamy"/>
    <property type="match status" value="1"/>
</dbReference>
<accession>A0ABP6YR19</accession>
<evidence type="ECO:0000256" key="1">
    <source>
        <dbReference type="ARBA" id="ARBA00008061"/>
    </source>
</evidence>
<dbReference type="Gene3D" id="2.60.40.10">
    <property type="entry name" value="Immunoglobulins"/>
    <property type="match status" value="4"/>
</dbReference>
<dbReference type="InterPro" id="IPR013783">
    <property type="entry name" value="Ig-like_fold"/>
</dbReference>
<feature type="domain" description="Glycosyl hydrolase family 13 catalytic" evidence="3">
    <location>
        <begin position="168"/>
        <end position="628"/>
    </location>
</feature>
<dbReference type="InterPro" id="IPR040671">
    <property type="entry name" value="Pullulanase_N2"/>
</dbReference>
<sequence>MRGFRRGIAGVTVAAVIALGLGTASTATAQQATGLPATAQAQRVITVAGSLQSELGCPGDWDPGCAATSLGAAAPYTKVFDVPAGSYEFKVTVNGAWDENYGAGGVRDGANIPLRLEGPAKVQFSYDDTSHVVAMKPVDLAGPAVTAADQALASPSLRQDLTKERFYFLMADRFANGNKANDSGGLTGDRLTTGLDPADKGFYHGGDLAGVMQKLDYIKSLGTTSIWLTPSFKNRPVQGEGANVSAGYHGYWITDFTQIDPHLGTNADMQQLITLAHQKGMKVFFDIITNHTADVIAYQSGQYGYIPKSASPYKDANGNVFDDKLYAGGDTFPPLDAQTSFPNVPIFKTPADATVKQPAWLNDPTLYHNRGDSTFAGESAEYGDFVGLDDLFTEQPKVRDGMIDVYKTWAELGIDGFRIDTVKHVNLEFWQKFSPKILEAAKAKGTKNFFMFGEVYDADPKFMSTYTTAGALQATLDFGFQQNAVAYAKGDPSTKLRDLYANDDYYTDADSNAYQLPTFLGNHDMGRVGTFIKQSGASGQELLARDELAHSLMYLTRGQPVIYYGDEQGFTGPGGDKDARQDMFATKTADYTDDEVVDGTGTSTIGSKDSFNTNSPMYKHIAGLAELRAKYPTLADGTQVHRYSSNTGGLYAFSRFGKDNTEYLVIANNATTTKTATIPTYMADGRFRWIYGGGKQLRADEEGRVVATVPPLSVYVYKATEQLPRRLAAPPVYMSSPEPGAAVSGRAEIAAAVPANTPVTVTFGYRPVGTTAWQRLGSDDNAPYRVFQDTSKLPKGTLLEYRAVLKDASGNYSVSGSYGIVGDAPAPTPGGGGQDPVSQPANVSVPGDHNSEMGCPADWSPDCPQAQLTLDPKDQVWKGTYTLPAGEHAYKAAINKTWDENYGAGGNANGANISYTAPATPVTFYYDHGRHFVTSTAEGPIVTVPGSFQSEFGCPADWSPDCMRPWLTDQDGDGTFTWSTSKIGAGSYEAKVAHGLSWDESYGAGGSPTGGNIPITVPGDGLVVTFSYVLATHVLTVTTSKPGAQPDLKQAKAYWLGKDLLAVPAVAHPEWSRWRLHWSATGSLAVDADDIGGTSAGLRVDPSGIPPTVLAKFPALKGYVALRLEHGDAKKILTGQLGLAQYDDAGRLLDATGVQIPGVLDDLYGAAADRSYGVTWNGGTPKFSLWAPTAQGVTLLLGDQRIAMQRNTDGSWTADGKRSWENALYRFEVKVYAPSTGKVETNVVTDPYSVALATDSAYSVAVNLAAQAGKPALWSDTPSPTLARAVDSTIYELHVRDFSIDDASVPAAHRGTYLAFADEGNGTKHLRSLAQAGLNTVHLLPTFDIASIPETGQQTPACDLKSYPADSDQQQACVTAVAAKDGFNWGYDPYHWLAPEGSYATSKDGLARVAEFRTMVGGLHKSGLRVVLDQVYNHTPAAGQAPTSVLDKVVPGYYQRLNKTGGVETSTCCSNIATEHAMAEKIMVDSTVSWARNYHVDGFRFDLMGHHSKANLLKVRAALDKLTLAKDGVDGKKIYLYGEGWNFGEVANNALFVQASQGNLGGTGIGTFSDRMRDAVRGGGPFDDDPRVQGFGSGAASDPNGAPINGTPAEQAKRLAHDTDLVQLGLAGNLRSFTFRSADSGTEVRGDAVDYNGSPAGYADQPVEVISYVDAHDNETLWDSLTYKLPATLPMADRVRMNTLSLATTALAQTPSFWHAGADLLRSKSLDRNSYDSGDWFNTLDWTGADNGFGHGLPPKADNEAKWPFMKPLLANPALKPSQADVTTASAAAADLLKLRFSTPLFRLGSTDLINQKLSYPLSGTPAAKPGVVVMRIDDTVGPNVDPALKGVVVVFNTTGSPVTQQIPGLAGANLTLSPVQAAGSDATVKQTTWTAATGTATVPARTVAVLVQP</sequence>
<dbReference type="CDD" id="cd11339">
    <property type="entry name" value="AmyAc_bac_CMD_like_2"/>
    <property type="match status" value="1"/>
</dbReference>
<proteinExistence type="inferred from homology"/>
<dbReference type="Pfam" id="PF17967">
    <property type="entry name" value="Pullulanase_N2"/>
    <property type="match status" value="1"/>
</dbReference>
<dbReference type="Gene3D" id="2.60.40.1180">
    <property type="entry name" value="Golgi alpha-mannosidase II"/>
    <property type="match status" value="2"/>
</dbReference>
<dbReference type="SUPFAM" id="SSF51445">
    <property type="entry name" value="(Trans)glycosidases"/>
    <property type="match status" value="2"/>
</dbReference>
<organism evidence="4 5">
    <name type="scientific">Kribbella ginsengisoli</name>
    <dbReference type="NCBI Taxonomy" id="363865"/>
    <lineage>
        <taxon>Bacteria</taxon>
        <taxon>Bacillati</taxon>
        <taxon>Actinomycetota</taxon>
        <taxon>Actinomycetes</taxon>
        <taxon>Propionibacteriales</taxon>
        <taxon>Kribbellaceae</taxon>
        <taxon>Kribbella</taxon>
    </lineage>
</organism>
<dbReference type="Proteomes" id="UP001501222">
    <property type="component" value="Unassembled WGS sequence"/>
</dbReference>
<feature type="signal peptide" evidence="2">
    <location>
        <begin position="1"/>
        <end position="29"/>
    </location>
</feature>
<keyword evidence="2" id="KW-0732">Signal</keyword>
<keyword evidence="5" id="KW-1185">Reference proteome</keyword>